<dbReference type="InterPro" id="IPR016024">
    <property type="entry name" value="ARM-type_fold"/>
</dbReference>
<gene>
    <name evidence="1" type="ORF">QDS18_09150</name>
</gene>
<dbReference type="RefSeq" id="WP_279833082.1">
    <property type="nucleotide sequence ID" value="NZ_JARVWT010000003.1"/>
</dbReference>
<accession>A0AAP3ZXS2</accession>
<name>A0AAP3ZXS2_PAEPO</name>
<reference evidence="1" key="1">
    <citation type="submission" date="2023-04" db="EMBL/GenBank/DDBJ databases">
        <title>Uncovering the Secrets of Slow-Growing Bacteria in Tropical Savanna Soil through Cultivation and Genomic Analysis.</title>
        <authorList>
            <person name="Goncalves O.S."/>
            <person name="Santana M.F."/>
        </authorList>
    </citation>
    <scope>NUCLEOTIDE SEQUENCE</scope>
    <source>
        <strain evidence="1">ANTI</strain>
    </source>
</reference>
<dbReference type="SUPFAM" id="SSF48371">
    <property type="entry name" value="ARM repeat"/>
    <property type="match status" value="1"/>
</dbReference>
<protein>
    <submittedName>
        <fullName evidence="1">SMI1/KNR4 family protein</fullName>
    </submittedName>
</protein>
<dbReference type="AlphaFoldDB" id="A0AAP3ZXS2"/>
<sequence length="449" mass="52276">MWFGKKETQLDRIKNKLSQAMRKDADFSVFGASSHQYRVKEKLTAKELVDWQVHNQVTLPEPYAQFLTKIGNGGAGPYYGIYSIEKATSYTERQALLAKSVLHPGMTKEEWNHLIEPLTKDEDIPDEEYDDTCNKVLGGMLCIGTQGCEYDMYLVLEGKYRGRIVYTSDFHPDYPFFFVYEDSFLDWYERWLDEIILDYDIGWFGSRMPGDENALIQIYQSAPNEEIQVKALDGMFKFKKVSQLTLAFLKNIAEQSPKNRTTAIWLICKTSFDTGRKYLLELLQSDEHEDFLQALQILHASSKTEDLTEFILVILQRLDRIRDPETLRYAGYILEDYGAITLQNFAPFLCHADPTMQTTAIYAARNCENKLGSWQIIEQMLMGGGPQVLNNLILYWGIIPHEKLLPYYKAVWPQYKSNPNFREKFIGCLRELHLPDDYFDKDESRRRCT</sequence>
<dbReference type="Proteomes" id="UP001229409">
    <property type="component" value="Unassembled WGS sequence"/>
</dbReference>
<dbReference type="InterPro" id="IPR037883">
    <property type="entry name" value="Knr4/Smi1-like_sf"/>
</dbReference>
<dbReference type="EMBL" id="JARVWT010000003">
    <property type="protein sequence ID" value="MDH2331036.1"/>
    <property type="molecule type" value="Genomic_DNA"/>
</dbReference>
<proteinExistence type="predicted"/>
<organism evidence="1 2">
    <name type="scientific">Paenibacillus polymyxa</name>
    <name type="common">Bacillus polymyxa</name>
    <dbReference type="NCBI Taxonomy" id="1406"/>
    <lineage>
        <taxon>Bacteria</taxon>
        <taxon>Bacillati</taxon>
        <taxon>Bacillota</taxon>
        <taxon>Bacilli</taxon>
        <taxon>Bacillales</taxon>
        <taxon>Paenibacillaceae</taxon>
        <taxon>Paenibacillus</taxon>
    </lineage>
</organism>
<dbReference type="SUPFAM" id="SSF160631">
    <property type="entry name" value="SMI1/KNR4-like"/>
    <property type="match status" value="1"/>
</dbReference>
<comment type="caution">
    <text evidence="1">The sequence shown here is derived from an EMBL/GenBank/DDBJ whole genome shotgun (WGS) entry which is preliminary data.</text>
</comment>
<evidence type="ECO:0000313" key="2">
    <source>
        <dbReference type="Proteomes" id="UP001229409"/>
    </source>
</evidence>
<evidence type="ECO:0000313" key="1">
    <source>
        <dbReference type="EMBL" id="MDH2331036.1"/>
    </source>
</evidence>